<protein>
    <submittedName>
        <fullName evidence="1">Uncharacterized protein</fullName>
    </submittedName>
</protein>
<name>A0AAU8B569_9CAUD</name>
<dbReference type="EMBL" id="PP511706">
    <property type="protein sequence ID" value="XCD06730.1"/>
    <property type="molecule type" value="Genomic_DNA"/>
</dbReference>
<reference evidence="1" key="1">
    <citation type="submission" date="2024-03" db="EMBL/GenBank/DDBJ databases">
        <title>Diverse circular DNA viruses in blood, oral, and fecal samples of captive lemurs.</title>
        <authorList>
            <person name="Paietta E.N."/>
            <person name="Kraberger S."/>
            <person name="Lund M.C."/>
            <person name="Custer J.M."/>
            <person name="Vargas K.M."/>
            <person name="Ehmke E.E."/>
            <person name="Yoder A.D."/>
            <person name="Varsani A."/>
        </authorList>
    </citation>
    <scope>NUCLEOTIDE SEQUENCE</scope>
    <source>
        <strain evidence="1">Duke_26_2</strain>
    </source>
</reference>
<proteinExistence type="predicted"/>
<organism evidence="1">
    <name type="scientific">Dulem virus 30</name>
    <dbReference type="NCBI Taxonomy" id="3145748"/>
    <lineage>
        <taxon>Viruses</taxon>
        <taxon>Duplodnaviria</taxon>
        <taxon>Heunggongvirae</taxon>
        <taxon>Uroviricota</taxon>
        <taxon>Caudoviricetes</taxon>
    </lineage>
</organism>
<evidence type="ECO:0000313" key="1">
    <source>
        <dbReference type="EMBL" id="XCD06730.1"/>
    </source>
</evidence>
<sequence length="103" mass="11561">MKYATYNTNNYIAGFVDTPPQGNFVILEDNLWAELVQKQFGYQIQLVGFTKGQTITTANIKYIANKIIPVVNREQILCQQISALLIQVQMLQLQVAKLGQANG</sequence>
<accession>A0AAU8B569</accession>